<dbReference type="STRING" id="1844006.PhaeoP97_01519"/>
<evidence type="ECO:0000313" key="2">
    <source>
        <dbReference type="Proteomes" id="UP000183859"/>
    </source>
</evidence>
<gene>
    <name evidence="1" type="ORF">PhaeoP97_01519</name>
</gene>
<evidence type="ECO:0000313" key="1">
    <source>
        <dbReference type="EMBL" id="APG46939.1"/>
    </source>
</evidence>
<sequence length="72" mass="7733">MAAGMEADHGGGGAAEFFCRDGSRCPLDPPGELNTQHVNGAGMVKRYHGSFPNIKVPYRPVRELTKVVEFAS</sequence>
<name>A0A1L3I4E8_9RHOB</name>
<accession>A0A1L3I4E8</accession>
<reference evidence="2" key="1">
    <citation type="submission" date="2016-07" db="EMBL/GenBank/DDBJ databases">
        <title>Phaeobacter portensis sp. nov., a tropodithietic acid producing bacterium isolated from a German harbor.</title>
        <authorList>
            <person name="Freese H.M."/>
            <person name="Bunk B."/>
            <person name="Breider S."/>
            <person name="Brinkhoff T."/>
        </authorList>
    </citation>
    <scope>NUCLEOTIDE SEQUENCE [LARGE SCALE GENOMIC DNA]</scope>
    <source>
        <strain evidence="2">P97</strain>
    </source>
</reference>
<proteinExistence type="predicted"/>
<dbReference type="Proteomes" id="UP000183859">
    <property type="component" value="Chromosome"/>
</dbReference>
<dbReference type="AlphaFoldDB" id="A0A1L3I4E8"/>
<dbReference type="KEGG" id="php:PhaeoP97_01519"/>
<protein>
    <submittedName>
        <fullName evidence="1">Uncharacterized protein</fullName>
    </submittedName>
</protein>
<keyword evidence="2" id="KW-1185">Reference proteome</keyword>
<organism evidence="1 2">
    <name type="scientific">Phaeobacter porticola</name>
    <dbReference type="NCBI Taxonomy" id="1844006"/>
    <lineage>
        <taxon>Bacteria</taxon>
        <taxon>Pseudomonadati</taxon>
        <taxon>Pseudomonadota</taxon>
        <taxon>Alphaproteobacteria</taxon>
        <taxon>Rhodobacterales</taxon>
        <taxon>Roseobacteraceae</taxon>
        <taxon>Phaeobacter</taxon>
    </lineage>
</organism>
<dbReference type="EMBL" id="CP016364">
    <property type="protein sequence ID" value="APG46939.1"/>
    <property type="molecule type" value="Genomic_DNA"/>
</dbReference>